<dbReference type="PANTHER" id="PTHR30181">
    <property type="entry name" value="MANNITOL PERMEASE IIC COMPONENT"/>
    <property type="match status" value="1"/>
</dbReference>
<evidence type="ECO:0000256" key="11">
    <source>
        <dbReference type="ARBA" id="ARBA00030962"/>
    </source>
</evidence>
<dbReference type="AlphaFoldDB" id="A0A2W5WTX7"/>
<dbReference type="SUPFAM" id="SSF55804">
    <property type="entry name" value="Phoshotransferase/anion transport protein"/>
    <property type="match status" value="1"/>
</dbReference>
<keyword evidence="8" id="KW-0418">Kinase</keyword>
<evidence type="ECO:0000256" key="2">
    <source>
        <dbReference type="ARBA" id="ARBA00014783"/>
    </source>
</evidence>
<evidence type="ECO:0000256" key="7">
    <source>
        <dbReference type="ARBA" id="ARBA00022683"/>
    </source>
</evidence>
<dbReference type="InterPro" id="IPR016152">
    <property type="entry name" value="PTrfase/Anion_transptr"/>
</dbReference>
<gene>
    <name evidence="13" type="ORF">DNL40_00510</name>
</gene>
<dbReference type="PANTHER" id="PTHR30181:SF2">
    <property type="entry name" value="PTS SYSTEM MANNITOL-SPECIFIC EIICBA COMPONENT"/>
    <property type="match status" value="1"/>
</dbReference>
<evidence type="ECO:0000256" key="5">
    <source>
        <dbReference type="ARBA" id="ARBA00022597"/>
    </source>
</evidence>
<name>A0A2W5WTX7_9MICO</name>
<evidence type="ECO:0000256" key="1">
    <source>
        <dbReference type="ARBA" id="ARBA00002434"/>
    </source>
</evidence>
<evidence type="ECO:0000313" key="14">
    <source>
        <dbReference type="Proteomes" id="UP000248783"/>
    </source>
</evidence>
<organism evidence="13 14">
    <name type="scientific">Xylanimonas oleitrophica</name>
    <dbReference type="NCBI Taxonomy" id="2607479"/>
    <lineage>
        <taxon>Bacteria</taxon>
        <taxon>Bacillati</taxon>
        <taxon>Actinomycetota</taxon>
        <taxon>Actinomycetes</taxon>
        <taxon>Micrococcales</taxon>
        <taxon>Promicromonosporaceae</taxon>
        <taxon>Xylanimonas</taxon>
    </lineage>
</organism>
<evidence type="ECO:0000259" key="12">
    <source>
        <dbReference type="PROSITE" id="PS51094"/>
    </source>
</evidence>
<dbReference type="GO" id="GO:0009401">
    <property type="term" value="P:phosphoenolpyruvate-dependent sugar phosphotransferase system"/>
    <property type="evidence" value="ECO:0007669"/>
    <property type="project" value="UniProtKB-KW"/>
</dbReference>
<dbReference type="GO" id="GO:0090563">
    <property type="term" value="F:protein-phosphocysteine-sugar phosphotransferase activity"/>
    <property type="evidence" value="ECO:0007669"/>
    <property type="project" value="TreeGrafter"/>
</dbReference>
<dbReference type="Gene3D" id="3.40.930.10">
    <property type="entry name" value="Mannitol-specific EII, Chain A"/>
    <property type="match status" value="1"/>
</dbReference>
<dbReference type="EMBL" id="QKWH01000001">
    <property type="protein sequence ID" value="PZR54919.1"/>
    <property type="molecule type" value="Genomic_DNA"/>
</dbReference>
<comment type="function">
    <text evidence="1">The phosphoenolpyruvate-dependent sugar phosphotransferase system (sugar PTS), a major carbohydrate active transport system, catalyzes the phosphorylation of incoming sugar substrates concomitantly with their translocation across the cell membrane. The enzyme II CmtAB PTS system is involved in D-mannitol transport.</text>
</comment>
<comment type="caution">
    <text evidence="13">The sequence shown here is derived from an EMBL/GenBank/DDBJ whole genome shotgun (WGS) entry which is preliminary data.</text>
</comment>
<dbReference type="CDD" id="cd00211">
    <property type="entry name" value="PTS_IIA_fru"/>
    <property type="match status" value="1"/>
</dbReference>
<evidence type="ECO:0000256" key="6">
    <source>
        <dbReference type="ARBA" id="ARBA00022679"/>
    </source>
</evidence>
<evidence type="ECO:0000256" key="9">
    <source>
        <dbReference type="ARBA" id="ARBA00029908"/>
    </source>
</evidence>
<dbReference type="Proteomes" id="UP000248783">
    <property type="component" value="Unassembled WGS sequence"/>
</dbReference>
<reference evidence="13 14" key="1">
    <citation type="submission" date="2018-06" db="EMBL/GenBank/DDBJ databases">
        <title>Whole genome sequencing of a novel hydrocarbon degrading bacterial strain, PW21 isolated from oil contaminated produced water sample.</title>
        <authorList>
            <person name="Nagkirti P."/>
            <person name="Shaikh A."/>
            <person name="Gowdaman V."/>
            <person name="Engineer A.E."/>
            <person name="Dagar S."/>
            <person name="Dhakephalkar P.K."/>
        </authorList>
    </citation>
    <scope>NUCLEOTIDE SEQUENCE [LARGE SCALE GENOMIC DNA]</scope>
    <source>
        <strain evidence="13 14">PW21</strain>
    </source>
</reference>
<dbReference type="PROSITE" id="PS00372">
    <property type="entry name" value="PTS_EIIA_TYPE_2_HIS"/>
    <property type="match status" value="1"/>
</dbReference>
<evidence type="ECO:0000256" key="8">
    <source>
        <dbReference type="ARBA" id="ARBA00022777"/>
    </source>
</evidence>
<keyword evidence="3" id="KW-0813">Transport</keyword>
<accession>A0A2W5WTX7</accession>
<keyword evidence="6" id="KW-0808">Transferase</keyword>
<keyword evidence="5" id="KW-0762">Sugar transport</keyword>
<evidence type="ECO:0000256" key="4">
    <source>
        <dbReference type="ARBA" id="ARBA00022553"/>
    </source>
</evidence>
<dbReference type="PROSITE" id="PS51094">
    <property type="entry name" value="PTS_EIIA_TYPE_2"/>
    <property type="match status" value="1"/>
</dbReference>
<dbReference type="InterPro" id="IPR002178">
    <property type="entry name" value="PTS_EIIA_type-2_dom"/>
</dbReference>
<dbReference type="Pfam" id="PF00359">
    <property type="entry name" value="PTS_EIIA_2"/>
    <property type="match status" value="1"/>
</dbReference>
<keyword evidence="7" id="KW-0598">Phosphotransferase system</keyword>
<dbReference type="GO" id="GO:0005886">
    <property type="term" value="C:plasma membrane"/>
    <property type="evidence" value="ECO:0007669"/>
    <property type="project" value="TreeGrafter"/>
</dbReference>
<keyword evidence="4" id="KW-0597">Phosphoprotein</keyword>
<proteinExistence type="predicted"/>
<protein>
    <recommendedName>
        <fullName evidence="2">Mannitol-specific phosphotransferase enzyme IIA component</fullName>
    </recommendedName>
    <alternativeName>
        <fullName evidence="10">EIIA</fullName>
    </alternativeName>
    <alternativeName>
        <fullName evidence="11">EIII</fullName>
    </alternativeName>
    <alternativeName>
        <fullName evidence="9">PTS system mannitol-specific EIIA component</fullName>
    </alternativeName>
</protein>
<evidence type="ECO:0000256" key="3">
    <source>
        <dbReference type="ARBA" id="ARBA00022448"/>
    </source>
</evidence>
<evidence type="ECO:0000256" key="10">
    <source>
        <dbReference type="ARBA" id="ARBA00030956"/>
    </source>
</evidence>
<sequence>MTEVLTRDLVVVPGEARTRDEAIREAGELLVGAGAVTPAYVDAMLERESTVSTFMGNGLAIPHGTNEAKAEISRSAVCLVRYDEPIDWGGSPVRVVVGIAGQGDSHLEILGRIAVLFSDEAAARSVLEAPDADAVYTILGQVNA</sequence>
<dbReference type="RefSeq" id="WP_111249284.1">
    <property type="nucleotide sequence ID" value="NZ_QKWH01000001.1"/>
</dbReference>
<dbReference type="InterPro" id="IPR050893">
    <property type="entry name" value="Sugar_PTS"/>
</dbReference>
<feature type="domain" description="PTS EIIA type-2" evidence="12">
    <location>
        <begin position="3"/>
        <end position="142"/>
    </location>
</feature>
<dbReference type="GO" id="GO:0016301">
    <property type="term" value="F:kinase activity"/>
    <property type="evidence" value="ECO:0007669"/>
    <property type="project" value="UniProtKB-KW"/>
</dbReference>
<keyword evidence="14" id="KW-1185">Reference proteome</keyword>
<evidence type="ECO:0000313" key="13">
    <source>
        <dbReference type="EMBL" id="PZR54919.1"/>
    </source>
</evidence>